<keyword evidence="1" id="KW-1133">Transmembrane helix</keyword>
<dbReference type="Proteomes" id="UP001201463">
    <property type="component" value="Unassembled WGS sequence"/>
</dbReference>
<dbReference type="RefSeq" id="WP_233392802.1">
    <property type="nucleotide sequence ID" value="NZ_JAJTWT010000005.1"/>
</dbReference>
<protein>
    <recommendedName>
        <fullName evidence="4">Peptide/nickel transport system permease protein</fullName>
    </recommendedName>
</protein>
<accession>A0ABS8XBP6</accession>
<reference evidence="2 3" key="1">
    <citation type="submission" date="2021-12" db="EMBL/GenBank/DDBJ databases">
        <title>Genome seq of p7.</title>
        <authorList>
            <person name="Seo T."/>
        </authorList>
    </citation>
    <scope>NUCLEOTIDE SEQUENCE [LARGE SCALE GENOMIC DNA]</scope>
    <source>
        <strain evidence="2 3">P7</strain>
    </source>
</reference>
<gene>
    <name evidence="2" type="ORF">LXT12_14010</name>
</gene>
<keyword evidence="3" id="KW-1185">Reference proteome</keyword>
<keyword evidence="1" id="KW-0812">Transmembrane</keyword>
<evidence type="ECO:0000313" key="3">
    <source>
        <dbReference type="Proteomes" id="UP001201463"/>
    </source>
</evidence>
<name>A0ABS8XBP6_9BURK</name>
<evidence type="ECO:0000256" key="1">
    <source>
        <dbReference type="SAM" id="Phobius"/>
    </source>
</evidence>
<keyword evidence="1" id="KW-0472">Membrane</keyword>
<sequence length="53" mass="5934">MHHELRRFLSRFIGTVVLALIAVISVAFLSMPISLNRHPGEAVPVDLPSRHMT</sequence>
<evidence type="ECO:0008006" key="4">
    <source>
        <dbReference type="Google" id="ProtNLM"/>
    </source>
</evidence>
<feature type="transmembrane region" description="Helical" evidence="1">
    <location>
        <begin position="12"/>
        <end position="35"/>
    </location>
</feature>
<comment type="caution">
    <text evidence="2">The sequence shown here is derived from an EMBL/GenBank/DDBJ whole genome shotgun (WGS) entry which is preliminary data.</text>
</comment>
<organism evidence="2 3">
    <name type="scientific">Pelomonas caseinilytica</name>
    <dbReference type="NCBI Taxonomy" id="2906763"/>
    <lineage>
        <taxon>Bacteria</taxon>
        <taxon>Pseudomonadati</taxon>
        <taxon>Pseudomonadota</taxon>
        <taxon>Betaproteobacteria</taxon>
        <taxon>Burkholderiales</taxon>
        <taxon>Sphaerotilaceae</taxon>
        <taxon>Roseateles</taxon>
    </lineage>
</organism>
<evidence type="ECO:0000313" key="2">
    <source>
        <dbReference type="EMBL" id="MCE4538367.1"/>
    </source>
</evidence>
<dbReference type="EMBL" id="JAJTWT010000005">
    <property type="protein sequence ID" value="MCE4538367.1"/>
    <property type="molecule type" value="Genomic_DNA"/>
</dbReference>
<proteinExistence type="predicted"/>